<dbReference type="RefSeq" id="WP_394478148.1">
    <property type="nucleotide sequence ID" value="NZ_JBIGHV010000003.1"/>
</dbReference>
<accession>A0ABW7F1Z2</accession>
<dbReference type="Proteomes" id="UP001606210">
    <property type="component" value="Unassembled WGS sequence"/>
</dbReference>
<organism evidence="2 3">
    <name type="scientific">Pelomonas parva</name>
    <dbReference type="NCBI Taxonomy" id="3299032"/>
    <lineage>
        <taxon>Bacteria</taxon>
        <taxon>Pseudomonadati</taxon>
        <taxon>Pseudomonadota</taxon>
        <taxon>Betaproteobacteria</taxon>
        <taxon>Burkholderiales</taxon>
        <taxon>Sphaerotilaceae</taxon>
        <taxon>Roseateles</taxon>
    </lineage>
</organism>
<evidence type="ECO:0000313" key="2">
    <source>
        <dbReference type="EMBL" id="MFG6430119.1"/>
    </source>
</evidence>
<evidence type="ECO:0000256" key="1">
    <source>
        <dbReference type="SAM" id="SignalP"/>
    </source>
</evidence>
<dbReference type="EMBL" id="JBIGHV010000003">
    <property type="protein sequence ID" value="MFG6430119.1"/>
    <property type="molecule type" value="Genomic_DNA"/>
</dbReference>
<gene>
    <name evidence="2" type="ORF">ACG00Y_09365</name>
</gene>
<proteinExistence type="predicted"/>
<evidence type="ECO:0000313" key="3">
    <source>
        <dbReference type="Proteomes" id="UP001606210"/>
    </source>
</evidence>
<feature type="signal peptide" evidence="1">
    <location>
        <begin position="1"/>
        <end position="21"/>
    </location>
</feature>
<sequence length="430" mass="45598">MRSTTLLVAGLLALAAGLAQAAEIRLGSLSLDWPAGYALKSTQSPFELAGPSGAKVLVTVMRLGPSASNGPEARAKMEDSVDRMVTAQAQQAGKVVLPLGRQALPDGTQLRFIGSEVSRLLRGNGYFLQYVLLAPSGQLALMTFEGSGEALREHEAMQGLFQTVQWNTGEGSTAERATFTDKFAALLRARLTDTAITIAAEPLTLKVGELQVNLDRVFGFCRANVQACDDEQRRFVQAVVDVSNKAMAPVTKEALRLTVRPADFGRAAAPAAAAAKAAPLRRAFVAGLVAVPVLDSERSARLLNESDCETLGLSPEQAHELALANVRATLKPLADVAKPVKPGAIRTLGGDFYESSRVLSPNDWAPLAKAQGGVLIVALPAKDAVLYSADDSPAGLDALRTYARDVARRSPAQLTDILLRWTPIGWQAVP</sequence>
<protein>
    <submittedName>
        <fullName evidence="2">Uncharacterized protein</fullName>
    </submittedName>
</protein>
<reference evidence="2 3" key="1">
    <citation type="submission" date="2024-08" db="EMBL/GenBank/DDBJ databases">
        <authorList>
            <person name="Lu H."/>
        </authorList>
    </citation>
    <scope>NUCLEOTIDE SEQUENCE [LARGE SCALE GENOMIC DNA]</scope>
    <source>
        <strain evidence="2 3">LYH14W</strain>
    </source>
</reference>
<name>A0ABW7F1Z2_9BURK</name>
<keyword evidence="1" id="KW-0732">Signal</keyword>
<comment type="caution">
    <text evidence="2">The sequence shown here is derived from an EMBL/GenBank/DDBJ whole genome shotgun (WGS) entry which is preliminary data.</text>
</comment>
<keyword evidence="3" id="KW-1185">Reference proteome</keyword>
<feature type="chain" id="PRO_5047424206" evidence="1">
    <location>
        <begin position="22"/>
        <end position="430"/>
    </location>
</feature>